<evidence type="ECO:0000313" key="1">
    <source>
        <dbReference type="EMBL" id="CAG9944710.1"/>
    </source>
</evidence>
<sequence>MAPILGSSAHGRVTTPPELEVTRCQQFISGNILNFSADFFSFGSDGLERCDDGCCSSGTGTASDEGVANVGARTDFIEVLHNETVRWLNSIVPEYADYLW</sequence>
<protein>
    <submittedName>
        <fullName evidence="1">Uncharacterized protein</fullName>
    </submittedName>
</protein>
<accession>A0ACA9TUT2</accession>
<reference evidence="1" key="2">
    <citation type="submission" date="2021-10" db="EMBL/GenBank/DDBJ databases">
        <authorList>
            <person name="Piombo E."/>
        </authorList>
    </citation>
    <scope>NUCLEOTIDE SEQUENCE</scope>
</reference>
<reference evidence="1" key="1">
    <citation type="submission" date="2020-04" db="EMBL/GenBank/DDBJ databases">
        <authorList>
            <person name="Broberg M."/>
        </authorList>
    </citation>
    <scope>NUCLEOTIDE SEQUENCE</scope>
</reference>
<evidence type="ECO:0000313" key="2">
    <source>
        <dbReference type="Proteomes" id="UP000836387"/>
    </source>
</evidence>
<proteinExistence type="predicted"/>
<keyword evidence="2" id="KW-1185">Reference proteome</keyword>
<comment type="caution">
    <text evidence="1">The sequence shown here is derived from an EMBL/GenBank/DDBJ whole genome shotgun (WGS) entry which is preliminary data.</text>
</comment>
<organism evidence="1 2">
    <name type="scientific">Clonostachys rosea f. rosea IK726</name>
    <dbReference type="NCBI Taxonomy" id="1349383"/>
    <lineage>
        <taxon>Eukaryota</taxon>
        <taxon>Fungi</taxon>
        <taxon>Dikarya</taxon>
        <taxon>Ascomycota</taxon>
        <taxon>Pezizomycotina</taxon>
        <taxon>Sordariomycetes</taxon>
        <taxon>Hypocreomycetidae</taxon>
        <taxon>Hypocreales</taxon>
        <taxon>Bionectriaceae</taxon>
        <taxon>Clonostachys</taxon>
    </lineage>
</organism>
<gene>
    <name evidence="1" type="ORF">CRV2_00010801</name>
</gene>
<dbReference type="Proteomes" id="UP000836387">
    <property type="component" value="Unassembled WGS sequence"/>
</dbReference>
<dbReference type="EMBL" id="CADEHS020000008">
    <property type="protein sequence ID" value="CAG9944710.1"/>
    <property type="molecule type" value="Genomic_DNA"/>
</dbReference>
<name>A0ACA9TUT2_BIOOC</name>